<dbReference type="OrthoDB" id="3118451at2759"/>
<evidence type="ECO:0000313" key="2">
    <source>
        <dbReference type="Proteomes" id="UP000297245"/>
    </source>
</evidence>
<sequence length="125" mass="13876">MVCVDCHTGPFALQSFRKLMDGNEIFLRTTRNKVKSAMDEGCGLCHLLRLACQTRSAADGDKPPPDDIQFRLTVQEERSAAGFRTINPERVLYLSVHSPHDPSAAEIVARTPILEVDPPQAFKLV</sequence>
<dbReference type="Proteomes" id="UP000297245">
    <property type="component" value="Unassembled WGS sequence"/>
</dbReference>
<organism evidence="1 2">
    <name type="scientific">Dendrothele bispora (strain CBS 962.96)</name>
    <dbReference type="NCBI Taxonomy" id="1314807"/>
    <lineage>
        <taxon>Eukaryota</taxon>
        <taxon>Fungi</taxon>
        <taxon>Dikarya</taxon>
        <taxon>Basidiomycota</taxon>
        <taxon>Agaricomycotina</taxon>
        <taxon>Agaricomycetes</taxon>
        <taxon>Agaricomycetidae</taxon>
        <taxon>Agaricales</taxon>
        <taxon>Agaricales incertae sedis</taxon>
        <taxon>Dendrothele</taxon>
    </lineage>
</organism>
<protein>
    <submittedName>
        <fullName evidence="1">Uncharacterized protein</fullName>
    </submittedName>
</protein>
<keyword evidence="2" id="KW-1185">Reference proteome</keyword>
<dbReference type="EMBL" id="ML180393">
    <property type="protein sequence ID" value="THU77587.1"/>
    <property type="molecule type" value="Genomic_DNA"/>
</dbReference>
<dbReference type="AlphaFoldDB" id="A0A4S8KPI7"/>
<reference evidence="1 2" key="1">
    <citation type="journal article" date="2019" name="Nat. Ecol. Evol.">
        <title>Megaphylogeny resolves global patterns of mushroom evolution.</title>
        <authorList>
            <person name="Varga T."/>
            <person name="Krizsan K."/>
            <person name="Foldi C."/>
            <person name="Dima B."/>
            <person name="Sanchez-Garcia M."/>
            <person name="Sanchez-Ramirez S."/>
            <person name="Szollosi G.J."/>
            <person name="Szarkandi J.G."/>
            <person name="Papp V."/>
            <person name="Albert L."/>
            <person name="Andreopoulos W."/>
            <person name="Angelini C."/>
            <person name="Antonin V."/>
            <person name="Barry K.W."/>
            <person name="Bougher N.L."/>
            <person name="Buchanan P."/>
            <person name="Buyck B."/>
            <person name="Bense V."/>
            <person name="Catcheside P."/>
            <person name="Chovatia M."/>
            <person name="Cooper J."/>
            <person name="Damon W."/>
            <person name="Desjardin D."/>
            <person name="Finy P."/>
            <person name="Geml J."/>
            <person name="Haridas S."/>
            <person name="Hughes K."/>
            <person name="Justo A."/>
            <person name="Karasinski D."/>
            <person name="Kautmanova I."/>
            <person name="Kiss B."/>
            <person name="Kocsube S."/>
            <person name="Kotiranta H."/>
            <person name="LaButti K.M."/>
            <person name="Lechner B.E."/>
            <person name="Liimatainen K."/>
            <person name="Lipzen A."/>
            <person name="Lukacs Z."/>
            <person name="Mihaltcheva S."/>
            <person name="Morgado L.N."/>
            <person name="Niskanen T."/>
            <person name="Noordeloos M.E."/>
            <person name="Ohm R.A."/>
            <person name="Ortiz-Santana B."/>
            <person name="Ovrebo C."/>
            <person name="Racz N."/>
            <person name="Riley R."/>
            <person name="Savchenko A."/>
            <person name="Shiryaev A."/>
            <person name="Soop K."/>
            <person name="Spirin V."/>
            <person name="Szebenyi C."/>
            <person name="Tomsovsky M."/>
            <person name="Tulloss R.E."/>
            <person name="Uehling J."/>
            <person name="Grigoriev I.V."/>
            <person name="Vagvolgyi C."/>
            <person name="Papp T."/>
            <person name="Martin F.M."/>
            <person name="Miettinen O."/>
            <person name="Hibbett D.S."/>
            <person name="Nagy L.G."/>
        </authorList>
    </citation>
    <scope>NUCLEOTIDE SEQUENCE [LARGE SCALE GENOMIC DNA]</scope>
    <source>
        <strain evidence="1 2">CBS 962.96</strain>
    </source>
</reference>
<gene>
    <name evidence="1" type="ORF">K435DRAFT_877645</name>
</gene>
<proteinExistence type="predicted"/>
<accession>A0A4S8KPI7</accession>
<evidence type="ECO:0000313" key="1">
    <source>
        <dbReference type="EMBL" id="THU77587.1"/>
    </source>
</evidence>
<name>A0A4S8KPI7_DENBC</name>